<feature type="transmembrane region" description="Helical" evidence="1">
    <location>
        <begin position="14"/>
        <end position="35"/>
    </location>
</feature>
<organism evidence="2 3">
    <name type="scientific">Hymenobacter jeongseonensis</name>
    <dbReference type="NCBI Taxonomy" id="2791027"/>
    <lineage>
        <taxon>Bacteria</taxon>
        <taxon>Pseudomonadati</taxon>
        <taxon>Bacteroidota</taxon>
        <taxon>Cytophagia</taxon>
        <taxon>Cytophagales</taxon>
        <taxon>Hymenobacteraceae</taxon>
        <taxon>Hymenobacter</taxon>
    </lineage>
</organism>
<dbReference type="RefSeq" id="WP_196283873.1">
    <property type="nucleotide sequence ID" value="NZ_JADQDQ010000013.1"/>
</dbReference>
<keyword evidence="1" id="KW-0472">Membrane</keyword>
<evidence type="ECO:0000313" key="3">
    <source>
        <dbReference type="Proteomes" id="UP000597617"/>
    </source>
</evidence>
<evidence type="ECO:0000313" key="2">
    <source>
        <dbReference type="EMBL" id="MBF9239521.1"/>
    </source>
</evidence>
<sequence length="62" mass="6636">MAEQNEQRKEDKKFAALLIGGFVAGSILMMFLGEYTFSGKLVGVASTGLLIWGVVVLIGDSK</sequence>
<feature type="transmembrane region" description="Helical" evidence="1">
    <location>
        <begin position="41"/>
        <end position="59"/>
    </location>
</feature>
<evidence type="ECO:0008006" key="4">
    <source>
        <dbReference type="Google" id="ProtNLM"/>
    </source>
</evidence>
<dbReference type="Proteomes" id="UP000597617">
    <property type="component" value="Unassembled WGS sequence"/>
</dbReference>
<dbReference type="EMBL" id="JADQDQ010000013">
    <property type="protein sequence ID" value="MBF9239521.1"/>
    <property type="molecule type" value="Genomic_DNA"/>
</dbReference>
<accession>A0ABS0IMC3</accession>
<keyword evidence="1" id="KW-1133">Transmembrane helix</keyword>
<keyword evidence="3" id="KW-1185">Reference proteome</keyword>
<protein>
    <recommendedName>
        <fullName evidence="4">DUF3098 domain-containing protein</fullName>
    </recommendedName>
</protein>
<evidence type="ECO:0000256" key="1">
    <source>
        <dbReference type="SAM" id="Phobius"/>
    </source>
</evidence>
<keyword evidence="1" id="KW-0812">Transmembrane</keyword>
<gene>
    <name evidence="2" type="ORF">I2I05_19160</name>
</gene>
<proteinExistence type="predicted"/>
<name>A0ABS0IMC3_9BACT</name>
<comment type="caution">
    <text evidence="2">The sequence shown here is derived from an EMBL/GenBank/DDBJ whole genome shotgun (WGS) entry which is preliminary data.</text>
</comment>
<reference evidence="2 3" key="1">
    <citation type="submission" date="2020-11" db="EMBL/GenBank/DDBJ databases">
        <authorList>
            <person name="Kim M.K."/>
        </authorList>
    </citation>
    <scope>NUCLEOTIDE SEQUENCE [LARGE SCALE GENOMIC DNA]</scope>
    <source>
        <strain evidence="2 3">BT683</strain>
    </source>
</reference>